<dbReference type="EMBL" id="QXFH01000070">
    <property type="protein sequence ID" value="RIV35263.1"/>
    <property type="molecule type" value="Genomic_DNA"/>
</dbReference>
<dbReference type="Pfam" id="PF06094">
    <property type="entry name" value="GGACT"/>
    <property type="match status" value="1"/>
</dbReference>
<keyword evidence="2" id="KW-0808">Transferase</keyword>
<evidence type="ECO:0000313" key="2">
    <source>
        <dbReference type="EMBL" id="RIV35263.1"/>
    </source>
</evidence>
<protein>
    <submittedName>
        <fullName evidence="2">Gamma-glutamylcyclotransferase</fullName>
    </submittedName>
</protein>
<dbReference type="Proteomes" id="UP000266067">
    <property type="component" value="Unassembled WGS sequence"/>
</dbReference>
<dbReference type="GO" id="GO:0016740">
    <property type="term" value="F:transferase activity"/>
    <property type="evidence" value="ECO:0007669"/>
    <property type="project" value="UniProtKB-KW"/>
</dbReference>
<dbReference type="AlphaFoldDB" id="A0A3A1N8P6"/>
<evidence type="ECO:0000259" key="1">
    <source>
        <dbReference type="Pfam" id="PF06094"/>
    </source>
</evidence>
<dbReference type="Gene3D" id="3.10.490.10">
    <property type="entry name" value="Gamma-glutamyl cyclotransferase-like"/>
    <property type="match status" value="1"/>
</dbReference>
<sequence>MHRKCFLISLWPLEPSWRSLVNKSHKILEYLFSYGTLQDLQVQEYIFGRLLKGKEDAALGFKKMDNAVYGRYPLVVHTNNPEDKVAGMAYEVNDTDLKKADIYETSAYKREKFPLESGDEAWIYIENSN</sequence>
<evidence type="ECO:0000313" key="3">
    <source>
        <dbReference type="Proteomes" id="UP000266067"/>
    </source>
</evidence>
<reference evidence="2 3" key="1">
    <citation type="submission" date="2018-08" db="EMBL/GenBank/DDBJ databases">
        <title>Proposal of Muricauda 72 sp.nov. and Muricauda NH166 sp.nov., isolated from seawater.</title>
        <authorList>
            <person name="Cheng H."/>
            <person name="Wu Y.-H."/>
            <person name="Guo L.-L."/>
            <person name="Xu X.-W."/>
        </authorList>
    </citation>
    <scope>NUCLEOTIDE SEQUENCE [LARGE SCALE GENOMIC DNA]</scope>
    <source>
        <strain evidence="2 3">KCTC 22173</strain>
    </source>
</reference>
<dbReference type="InterPro" id="IPR036568">
    <property type="entry name" value="GGCT-like_sf"/>
</dbReference>
<dbReference type="SUPFAM" id="SSF110857">
    <property type="entry name" value="Gamma-glutamyl cyclotransferase-like"/>
    <property type="match status" value="1"/>
</dbReference>
<proteinExistence type="predicted"/>
<dbReference type="InterPro" id="IPR013024">
    <property type="entry name" value="GGCT-like"/>
</dbReference>
<comment type="caution">
    <text evidence="2">The sequence shown here is derived from an EMBL/GenBank/DDBJ whole genome shotgun (WGS) entry which is preliminary data.</text>
</comment>
<organism evidence="2 3">
    <name type="scientific">Flagellimonas lutimaris</name>
    <dbReference type="NCBI Taxonomy" id="475082"/>
    <lineage>
        <taxon>Bacteria</taxon>
        <taxon>Pseudomonadati</taxon>
        <taxon>Bacteroidota</taxon>
        <taxon>Flavobacteriia</taxon>
        <taxon>Flavobacteriales</taxon>
        <taxon>Flavobacteriaceae</taxon>
        <taxon>Flagellimonas</taxon>
    </lineage>
</organism>
<dbReference type="CDD" id="cd06661">
    <property type="entry name" value="GGCT_like"/>
    <property type="match status" value="1"/>
</dbReference>
<gene>
    <name evidence="2" type="ORF">D2V08_07870</name>
</gene>
<dbReference type="InterPro" id="IPR009288">
    <property type="entry name" value="AIG2-like_dom"/>
</dbReference>
<name>A0A3A1N8P6_9FLAO</name>
<dbReference type="OrthoDB" id="9798388at2"/>
<feature type="domain" description="Gamma-glutamylcyclotransferase AIG2-like" evidence="1">
    <location>
        <begin position="31"/>
        <end position="126"/>
    </location>
</feature>
<keyword evidence="3" id="KW-1185">Reference proteome</keyword>
<accession>A0A3A1N8P6</accession>